<sequence length="88" mass="10563">MEKRLSKIYYDPSHPASFSGVEKLWKAVRPEMSLEQVRSWLESEEGYTLHKPIRRKFPRNKYIVDNMDDLWQADLVDMRELKSENDGF</sequence>
<feature type="non-terminal residue" evidence="1">
    <location>
        <position position="88"/>
    </location>
</feature>
<dbReference type="PANTHER" id="PTHR46585">
    <property type="entry name" value="INTEGRASE CORE DOMAIN CONTAINING PROTEIN"/>
    <property type="match status" value="1"/>
</dbReference>
<name>A0A8K0P894_LADFU</name>
<organism evidence="1 2">
    <name type="scientific">Ladona fulva</name>
    <name type="common">Scarce chaser dragonfly</name>
    <name type="synonym">Libellula fulva</name>
    <dbReference type="NCBI Taxonomy" id="123851"/>
    <lineage>
        <taxon>Eukaryota</taxon>
        <taxon>Metazoa</taxon>
        <taxon>Ecdysozoa</taxon>
        <taxon>Arthropoda</taxon>
        <taxon>Hexapoda</taxon>
        <taxon>Insecta</taxon>
        <taxon>Pterygota</taxon>
        <taxon>Palaeoptera</taxon>
        <taxon>Odonata</taxon>
        <taxon>Epiprocta</taxon>
        <taxon>Anisoptera</taxon>
        <taxon>Libelluloidea</taxon>
        <taxon>Libellulidae</taxon>
        <taxon>Ladona</taxon>
    </lineage>
</organism>
<evidence type="ECO:0000313" key="2">
    <source>
        <dbReference type="Proteomes" id="UP000792457"/>
    </source>
</evidence>
<keyword evidence="2" id="KW-1185">Reference proteome</keyword>
<dbReference type="Proteomes" id="UP000792457">
    <property type="component" value="Unassembled WGS sequence"/>
</dbReference>
<dbReference type="EMBL" id="KZ309077">
    <property type="protein sequence ID" value="KAG8236797.1"/>
    <property type="molecule type" value="Genomic_DNA"/>
</dbReference>
<proteinExistence type="predicted"/>
<dbReference type="OrthoDB" id="6408700at2759"/>
<gene>
    <name evidence="1" type="ORF">J437_LFUL017012</name>
</gene>
<dbReference type="PANTHER" id="PTHR46585:SF1">
    <property type="entry name" value="CHROMO DOMAIN-CONTAINING PROTEIN"/>
    <property type="match status" value="1"/>
</dbReference>
<reference evidence="1" key="2">
    <citation type="submission" date="2017-10" db="EMBL/GenBank/DDBJ databases">
        <title>Ladona fulva Genome sequencing and assembly.</title>
        <authorList>
            <person name="Murali S."/>
            <person name="Richards S."/>
            <person name="Bandaranaike D."/>
            <person name="Bellair M."/>
            <person name="Blankenburg K."/>
            <person name="Chao H."/>
            <person name="Dinh H."/>
            <person name="Doddapaneni H."/>
            <person name="Dugan-Rocha S."/>
            <person name="Elkadiri S."/>
            <person name="Gnanaolivu R."/>
            <person name="Hernandez B."/>
            <person name="Skinner E."/>
            <person name="Javaid M."/>
            <person name="Lee S."/>
            <person name="Li M."/>
            <person name="Ming W."/>
            <person name="Munidasa M."/>
            <person name="Muniz J."/>
            <person name="Nguyen L."/>
            <person name="Hughes D."/>
            <person name="Osuji N."/>
            <person name="Pu L.-L."/>
            <person name="Puazo M."/>
            <person name="Qu C."/>
            <person name="Quiroz J."/>
            <person name="Raj R."/>
            <person name="Weissenberger G."/>
            <person name="Xin Y."/>
            <person name="Zou X."/>
            <person name="Han Y."/>
            <person name="Worley K."/>
            <person name="Muzny D."/>
            <person name="Gibbs R."/>
        </authorList>
    </citation>
    <scope>NUCLEOTIDE SEQUENCE</scope>
    <source>
        <strain evidence="1">Sampled in the wild</strain>
    </source>
</reference>
<accession>A0A8K0P894</accession>
<protein>
    <submittedName>
        <fullName evidence="1">Uncharacterized protein</fullName>
    </submittedName>
</protein>
<evidence type="ECO:0000313" key="1">
    <source>
        <dbReference type="EMBL" id="KAG8236797.1"/>
    </source>
</evidence>
<dbReference type="AlphaFoldDB" id="A0A8K0P894"/>
<comment type="caution">
    <text evidence="1">The sequence shown here is derived from an EMBL/GenBank/DDBJ whole genome shotgun (WGS) entry which is preliminary data.</text>
</comment>
<reference evidence="1" key="1">
    <citation type="submission" date="2013-04" db="EMBL/GenBank/DDBJ databases">
        <authorList>
            <person name="Qu J."/>
            <person name="Murali S.C."/>
            <person name="Bandaranaike D."/>
            <person name="Bellair M."/>
            <person name="Blankenburg K."/>
            <person name="Chao H."/>
            <person name="Dinh H."/>
            <person name="Doddapaneni H."/>
            <person name="Downs B."/>
            <person name="Dugan-Rocha S."/>
            <person name="Elkadiri S."/>
            <person name="Gnanaolivu R.D."/>
            <person name="Hernandez B."/>
            <person name="Javaid M."/>
            <person name="Jayaseelan J.C."/>
            <person name="Lee S."/>
            <person name="Li M."/>
            <person name="Ming W."/>
            <person name="Munidasa M."/>
            <person name="Muniz J."/>
            <person name="Nguyen L."/>
            <person name="Ongeri F."/>
            <person name="Osuji N."/>
            <person name="Pu L.-L."/>
            <person name="Puazo M."/>
            <person name="Qu C."/>
            <person name="Quiroz J."/>
            <person name="Raj R."/>
            <person name="Weissenberger G."/>
            <person name="Xin Y."/>
            <person name="Zou X."/>
            <person name="Han Y."/>
            <person name="Richards S."/>
            <person name="Worley K."/>
            <person name="Muzny D."/>
            <person name="Gibbs R."/>
        </authorList>
    </citation>
    <scope>NUCLEOTIDE SEQUENCE</scope>
    <source>
        <strain evidence="1">Sampled in the wild</strain>
    </source>
</reference>